<accession>A0ABV9JK36</accession>
<dbReference type="Pfam" id="PF00497">
    <property type="entry name" value="SBP_bac_3"/>
    <property type="match status" value="1"/>
</dbReference>
<gene>
    <name evidence="5" type="ORF">ACFO3I_06215</name>
</gene>
<dbReference type="Gene3D" id="3.40.190.10">
    <property type="entry name" value="Periplasmic binding protein-like II"/>
    <property type="match status" value="2"/>
</dbReference>
<organism evidence="5 6">
    <name type="scientific">Rheinheimera marina</name>
    <dbReference type="NCBI Taxonomy" id="1774958"/>
    <lineage>
        <taxon>Bacteria</taxon>
        <taxon>Pseudomonadati</taxon>
        <taxon>Pseudomonadota</taxon>
        <taxon>Gammaproteobacteria</taxon>
        <taxon>Chromatiales</taxon>
        <taxon>Chromatiaceae</taxon>
        <taxon>Rheinheimera</taxon>
    </lineage>
</organism>
<dbReference type="PANTHER" id="PTHR35936:SF19">
    <property type="entry name" value="AMINO-ACID-BINDING PROTEIN YXEM-RELATED"/>
    <property type="match status" value="1"/>
</dbReference>
<evidence type="ECO:0000259" key="4">
    <source>
        <dbReference type="SMART" id="SM00062"/>
    </source>
</evidence>
<sequence length="249" mass="28339">MRLLWLLIGTMVAARAVPACELSFAVEAEFPPHLMQQGSEWTGQSVALLQRLAEKSGCQLRYVNSPWLRSLQQLKSGELSVVSQMSKTKSREQDVVFIGPHHTERIWLIGDPKQLPPIQSMQQLAGQLDYGRIAELNGAYYGEEFDQLKQQPAFARQLVVISGIQDKLALLRAKRVNAILEDESVLDYWQHKGYQDANNYQKLLLVYQSPVYFGFSKKALTAAQLDSLQQAWQQMEQSGEVSRIQAMRW</sequence>
<dbReference type="RefSeq" id="WP_377332619.1">
    <property type="nucleotide sequence ID" value="NZ_JBHSGB010000006.1"/>
</dbReference>
<feature type="signal peptide" evidence="3">
    <location>
        <begin position="1"/>
        <end position="19"/>
    </location>
</feature>
<proteinExistence type="inferred from homology"/>
<dbReference type="EMBL" id="JBHSGB010000006">
    <property type="protein sequence ID" value="MFC4654612.1"/>
    <property type="molecule type" value="Genomic_DNA"/>
</dbReference>
<dbReference type="SUPFAM" id="SSF53850">
    <property type="entry name" value="Periplasmic binding protein-like II"/>
    <property type="match status" value="1"/>
</dbReference>
<evidence type="ECO:0000313" key="6">
    <source>
        <dbReference type="Proteomes" id="UP001595962"/>
    </source>
</evidence>
<evidence type="ECO:0000256" key="3">
    <source>
        <dbReference type="SAM" id="SignalP"/>
    </source>
</evidence>
<dbReference type="Proteomes" id="UP001595962">
    <property type="component" value="Unassembled WGS sequence"/>
</dbReference>
<feature type="chain" id="PRO_5045574007" evidence="3">
    <location>
        <begin position="20"/>
        <end position="249"/>
    </location>
</feature>
<dbReference type="InterPro" id="IPR001638">
    <property type="entry name" value="Solute-binding_3/MltF_N"/>
</dbReference>
<keyword evidence="6" id="KW-1185">Reference proteome</keyword>
<keyword evidence="2 3" id="KW-0732">Signal</keyword>
<evidence type="ECO:0000256" key="1">
    <source>
        <dbReference type="ARBA" id="ARBA00010333"/>
    </source>
</evidence>
<evidence type="ECO:0000256" key="2">
    <source>
        <dbReference type="ARBA" id="ARBA00022729"/>
    </source>
</evidence>
<protein>
    <submittedName>
        <fullName evidence="5">Substrate-binding periplasmic protein</fullName>
    </submittedName>
</protein>
<name>A0ABV9JK36_9GAMM</name>
<dbReference type="SMART" id="SM00062">
    <property type="entry name" value="PBPb"/>
    <property type="match status" value="1"/>
</dbReference>
<reference evidence="6" key="1">
    <citation type="journal article" date="2019" name="Int. J. Syst. Evol. Microbiol.">
        <title>The Global Catalogue of Microorganisms (GCM) 10K type strain sequencing project: providing services to taxonomists for standard genome sequencing and annotation.</title>
        <authorList>
            <consortium name="The Broad Institute Genomics Platform"/>
            <consortium name="The Broad Institute Genome Sequencing Center for Infectious Disease"/>
            <person name="Wu L."/>
            <person name="Ma J."/>
        </authorList>
    </citation>
    <scope>NUCLEOTIDE SEQUENCE [LARGE SCALE GENOMIC DNA]</scope>
    <source>
        <strain evidence="6">DT28</strain>
    </source>
</reference>
<dbReference type="PANTHER" id="PTHR35936">
    <property type="entry name" value="MEMBRANE-BOUND LYTIC MUREIN TRANSGLYCOSYLASE F"/>
    <property type="match status" value="1"/>
</dbReference>
<feature type="domain" description="Solute-binding protein family 3/N-terminal" evidence="4">
    <location>
        <begin position="21"/>
        <end position="248"/>
    </location>
</feature>
<comment type="caution">
    <text evidence="5">The sequence shown here is derived from an EMBL/GenBank/DDBJ whole genome shotgun (WGS) entry which is preliminary data.</text>
</comment>
<comment type="similarity">
    <text evidence="1">Belongs to the bacterial solute-binding protein 3 family.</text>
</comment>
<evidence type="ECO:0000313" key="5">
    <source>
        <dbReference type="EMBL" id="MFC4654612.1"/>
    </source>
</evidence>